<evidence type="ECO:0000256" key="1">
    <source>
        <dbReference type="SAM" id="MobiDB-lite"/>
    </source>
</evidence>
<evidence type="ECO:0000259" key="2">
    <source>
        <dbReference type="Pfam" id="PF24623"/>
    </source>
</evidence>
<gene>
    <name evidence="3" type="ORF">ACFQ63_38300</name>
</gene>
<reference evidence="3 4" key="1">
    <citation type="submission" date="2024-09" db="EMBL/GenBank/DDBJ databases">
        <title>The Natural Products Discovery Center: Release of the First 8490 Sequenced Strains for Exploring Actinobacteria Biosynthetic Diversity.</title>
        <authorList>
            <person name="Kalkreuter E."/>
            <person name="Kautsar S.A."/>
            <person name="Yang D."/>
            <person name="Bader C.D."/>
            <person name="Teijaro C.N."/>
            <person name="Fluegel L."/>
            <person name="Davis C.M."/>
            <person name="Simpson J.R."/>
            <person name="Lauterbach L."/>
            <person name="Steele A.D."/>
            <person name="Gui C."/>
            <person name="Meng S."/>
            <person name="Li G."/>
            <person name="Viehrig K."/>
            <person name="Ye F."/>
            <person name="Su P."/>
            <person name="Kiefer A.F."/>
            <person name="Nichols A."/>
            <person name="Cepeda A.J."/>
            <person name="Yan W."/>
            <person name="Fan B."/>
            <person name="Jiang Y."/>
            <person name="Adhikari A."/>
            <person name="Zheng C.-J."/>
            <person name="Schuster L."/>
            <person name="Cowan T.M."/>
            <person name="Smanski M.J."/>
            <person name="Chevrette M.G."/>
            <person name="De Carvalho L.P.S."/>
            <person name="Shen B."/>
        </authorList>
    </citation>
    <scope>NUCLEOTIDE SEQUENCE [LARGE SCALE GENOMIC DNA]</scope>
    <source>
        <strain evidence="3 4">NPDC056472</strain>
    </source>
</reference>
<keyword evidence="4" id="KW-1185">Reference proteome</keyword>
<dbReference type="Proteomes" id="UP001600424">
    <property type="component" value="Unassembled WGS sequence"/>
</dbReference>
<proteinExistence type="predicted"/>
<feature type="domain" description="DNA-binding phage zinc finger" evidence="2">
    <location>
        <begin position="11"/>
        <end position="56"/>
    </location>
</feature>
<evidence type="ECO:0000313" key="3">
    <source>
        <dbReference type="EMBL" id="MFE5985523.1"/>
    </source>
</evidence>
<comment type="caution">
    <text evidence="3">The sequence shown here is derived from an EMBL/GenBank/DDBJ whole genome shotgun (WGS) entry which is preliminary data.</text>
</comment>
<feature type="region of interest" description="Disordered" evidence="1">
    <location>
        <begin position="35"/>
        <end position="60"/>
    </location>
</feature>
<protein>
    <recommendedName>
        <fullName evidence="2">DNA-binding phage zinc finger domain-containing protein</fullName>
    </recommendedName>
</protein>
<accession>A0ABW6J6F6</accession>
<organism evidence="3 4">
    <name type="scientific">Streptomyces wedmorensis</name>
    <dbReference type="NCBI Taxonomy" id="43759"/>
    <lineage>
        <taxon>Bacteria</taxon>
        <taxon>Bacillati</taxon>
        <taxon>Actinomycetota</taxon>
        <taxon>Actinomycetes</taxon>
        <taxon>Kitasatosporales</taxon>
        <taxon>Streptomycetaceae</taxon>
        <taxon>Streptomyces</taxon>
    </lineage>
</organism>
<feature type="compositionally biased region" description="Basic and acidic residues" evidence="1">
    <location>
        <begin position="43"/>
        <end position="60"/>
    </location>
</feature>
<dbReference type="InterPro" id="IPR056911">
    <property type="entry name" value="Phage_Znf_bind_put"/>
</dbReference>
<dbReference type="RefSeq" id="WP_386253329.1">
    <property type="nucleotide sequence ID" value="NZ_JBHTRV010000055.1"/>
</dbReference>
<evidence type="ECO:0000313" key="4">
    <source>
        <dbReference type="Proteomes" id="UP001600424"/>
    </source>
</evidence>
<dbReference type="EMBL" id="JBHTRV010000055">
    <property type="protein sequence ID" value="MFE5985523.1"/>
    <property type="molecule type" value="Genomic_DNA"/>
</dbReference>
<sequence>MSAATSLPGDTPALALPALAVACPTCNSPAGALCTSHSGTRPRRADVHQARTRAHQEQTR</sequence>
<dbReference type="Pfam" id="PF24623">
    <property type="entry name" value="Phage_zn_bind_8"/>
    <property type="match status" value="1"/>
</dbReference>
<name>A0ABW6J6F6_STRWE</name>